<evidence type="ECO:0000256" key="2">
    <source>
        <dbReference type="ARBA" id="ARBA00012438"/>
    </source>
</evidence>
<dbReference type="EMBL" id="VZIV01000019">
    <property type="protein sequence ID" value="KAB0765034.1"/>
    <property type="molecule type" value="Genomic_DNA"/>
</dbReference>
<feature type="domain" description="Histidine kinase" evidence="8">
    <location>
        <begin position="465"/>
        <end position="685"/>
    </location>
</feature>
<proteinExistence type="predicted"/>
<dbReference type="PRINTS" id="PR00344">
    <property type="entry name" value="BCTRLSENSOR"/>
</dbReference>
<comment type="caution">
    <text evidence="9">The sequence shown here is derived from an EMBL/GenBank/DDBJ whole genome shotgun (WGS) entry which is preliminary data.</text>
</comment>
<keyword evidence="7" id="KW-1133">Transmembrane helix</keyword>
<keyword evidence="4" id="KW-0808">Transferase</keyword>
<organism evidence="9">
    <name type="scientific">Pseudomonas aeruginosa</name>
    <dbReference type="NCBI Taxonomy" id="287"/>
    <lineage>
        <taxon>Bacteria</taxon>
        <taxon>Pseudomonadati</taxon>
        <taxon>Pseudomonadota</taxon>
        <taxon>Gammaproteobacteria</taxon>
        <taxon>Pseudomonadales</taxon>
        <taxon>Pseudomonadaceae</taxon>
        <taxon>Pseudomonas</taxon>
    </lineage>
</organism>
<dbReference type="RefSeq" id="WP_052157055.1">
    <property type="nucleotide sequence ID" value="NZ_JACYEF010000006.1"/>
</dbReference>
<dbReference type="SMART" id="SM00387">
    <property type="entry name" value="HATPase_c"/>
    <property type="match status" value="1"/>
</dbReference>
<keyword evidence="5 9" id="KW-0418">Kinase</keyword>
<dbReference type="FunFam" id="3.30.565.10:FF:000010">
    <property type="entry name" value="Sensor histidine kinase RcsC"/>
    <property type="match status" value="1"/>
</dbReference>
<dbReference type="Pfam" id="PF02518">
    <property type="entry name" value="HATPase_c"/>
    <property type="match status" value="1"/>
</dbReference>
<dbReference type="InterPro" id="IPR004358">
    <property type="entry name" value="Sig_transdc_His_kin-like_C"/>
</dbReference>
<keyword evidence="7" id="KW-0812">Transmembrane</keyword>
<dbReference type="PANTHER" id="PTHR43047">
    <property type="entry name" value="TWO-COMPONENT HISTIDINE PROTEIN KINASE"/>
    <property type="match status" value="1"/>
</dbReference>
<dbReference type="GO" id="GO:0000155">
    <property type="term" value="F:phosphorelay sensor kinase activity"/>
    <property type="evidence" value="ECO:0007669"/>
    <property type="project" value="InterPro"/>
</dbReference>
<dbReference type="InterPro" id="IPR036097">
    <property type="entry name" value="HisK_dim/P_sf"/>
</dbReference>
<dbReference type="Gene3D" id="1.10.287.130">
    <property type="match status" value="1"/>
</dbReference>
<dbReference type="PROSITE" id="PS50109">
    <property type="entry name" value="HIS_KIN"/>
    <property type="match status" value="1"/>
</dbReference>
<evidence type="ECO:0000313" key="9">
    <source>
        <dbReference type="EMBL" id="KAB0765034.1"/>
    </source>
</evidence>
<dbReference type="CDD" id="cd16922">
    <property type="entry name" value="HATPase_EvgS-ArcB-TorS-like"/>
    <property type="match status" value="1"/>
</dbReference>
<feature type="transmembrane region" description="Helical" evidence="7">
    <location>
        <begin position="297"/>
        <end position="322"/>
    </location>
</feature>
<reference evidence="9" key="1">
    <citation type="submission" date="2019-09" db="EMBL/GenBank/DDBJ databases">
        <title>Whole genome sequence analysis of bacterial isolates in patients.</title>
        <authorList>
            <person name="Jeong K.C."/>
        </authorList>
    </citation>
    <scope>NUCLEOTIDE SEQUENCE</scope>
    <source>
        <strain evidence="9">KCJ3K105</strain>
    </source>
</reference>
<gene>
    <name evidence="9" type="ORF">F7O97_11330</name>
</gene>
<dbReference type="InterPro" id="IPR036890">
    <property type="entry name" value="HATPase_C_sf"/>
</dbReference>
<protein>
    <recommendedName>
        <fullName evidence="2">histidine kinase</fullName>
        <ecNumber evidence="2">2.7.13.3</ecNumber>
    </recommendedName>
</protein>
<dbReference type="AlphaFoldDB" id="A0A643J570"/>
<evidence type="ECO:0000259" key="8">
    <source>
        <dbReference type="PROSITE" id="PS50109"/>
    </source>
</evidence>
<evidence type="ECO:0000256" key="7">
    <source>
        <dbReference type="SAM" id="Phobius"/>
    </source>
</evidence>
<evidence type="ECO:0000256" key="3">
    <source>
        <dbReference type="ARBA" id="ARBA00022553"/>
    </source>
</evidence>
<keyword evidence="7" id="KW-0472">Membrane</keyword>
<keyword evidence="6" id="KW-0902">Two-component regulatory system</keyword>
<comment type="catalytic activity">
    <reaction evidence="1">
        <text>ATP + protein L-histidine = ADP + protein N-phospho-L-histidine.</text>
        <dbReference type="EC" id="2.7.13.3"/>
    </reaction>
</comment>
<evidence type="ECO:0000256" key="1">
    <source>
        <dbReference type="ARBA" id="ARBA00000085"/>
    </source>
</evidence>
<dbReference type="GO" id="GO:0005886">
    <property type="term" value="C:plasma membrane"/>
    <property type="evidence" value="ECO:0007669"/>
    <property type="project" value="TreeGrafter"/>
</dbReference>
<keyword evidence="3" id="KW-0597">Phosphoprotein</keyword>
<dbReference type="InterPro" id="IPR003594">
    <property type="entry name" value="HATPase_dom"/>
</dbReference>
<evidence type="ECO:0000256" key="6">
    <source>
        <dbReference type="ARBA" id="ARBA00023012"/>
    </source>
</evidence>
<dbReference type="PANTHER" id="PTHR43047:SF66">
    <property type="entry name" value="HISKA"/>
    <property type="match status" value="1"/>
</dbReference>
<sequence length="809" mass="89098">MKSLPLFKAVDSLSLTPATARRLLHLLVGLFVLCLFCACVLYLWSKVNSGVSCQRRLMNDAASEMHLYFGQRQMLLERLGSLVVRDPALPKRALDPHRQLPRYQRQWVALGEARSAWGVMLSGRDLADLDRLRAGLLYVRGGKRPLVSYLHGRFERRSMLPDTVLDALVLKTPGADEEALWLAAPHDPLQRVYLFLAVRRDDEAIWLGLELRGSDLSLALTSRFGGAHVLLDAVRRVVLGGGGASVDGLDACIGSEDAFGFCGNGLLPQFLILTKAVGPSGWRLSYYLPLASLLSPYWLTLVGCLLFWGGVALVVLVLAWRVDKRLIRPARMQLRDLLQHDEFLRTTLEVAPVALCLLRCSDATVVLENRLARQWLGQGGGRHSESIRWIELARRALIEPNSMEVQSANGCILQLNFVFTRYKGEEVLFCACSDISARKQTERALREAREALACTRESKRLFLSAMNRGVQAPLSRMLDFLACLCTAGLDRQQRSSLESMQRSLLNLQHLLNDIHSVSQLEDGRVVLESREFSPSALLRDIALAHAPAAHGKGVDLYVCCAPDIPEKLYGDATLMRQVLDNFLDNAVKFTDDGFIALRVRVREVGGGRQVVWQVSDTGCGIPAEQQPELFQPFFQVSGKDMAASDGSGLGLTISHYLVQLLGGTLEVVSERGLGSSFAMCLPMQCPMDKPGVALAALSPVPVFVRCRPGDLRDALAGWLQRQGIQPRSWQAGRSSGAVLLECLLLGDRPLADRDWRGPRVIAGVQWSDGANMGGNVRQVSLYDLAAIGQAVRSAQELVVHGDLPICYPS</sequence>
<dbReference type="Gene3D" id="3.30.565.10">
    <property type="entry name" value="Histidine kinase-like ATPase, C-terminal domain"/>
    <property type="match status" value="1"/>
</dbReference>
<dbReference type="GO" id="GO:0009927">
    <property type="term" value="F:histidine phosphotransfer kinase activity"/>
    <property type="evidence" value="ECO:0007669"/>
    <property type="project" value="TreeGrafter"/>
</dbReference>
<feature type="transmembrane region" description="Helical" evidence="7">
    <location>
        <begin position="23"/>
        <end position="44"/>
    </location>
</feature>
<dbReference type="InterPro" id="IPR005467">
    <property type="entry name" value="His_kinase_dom"/>
</dbReference>
<name>A0A643J570_PSEAI</name>
<accession>A0A643J570</accession>
<dbReference type="SUPFAM" id="SSF55874">
    <property type="entry name" value="ATPase domain of HSP90 chaperone/DNA topoisomerase II/histidine kinase"/>
    <property type="match status" value="1"/>
</dbReference>
<evidence type="ECO:0000256" key="5">
    <source>
        <dbReference type="ARBA" id="ARBA00022777"/>
    </source>
</evidence>
<evidence type="ECO:0000256" key="4">
    <source>
        <dbReference type="ARBA" id="ARBA00022679"/>
    </source>
</evidence>
<dbReference type="EC" id="2.7.13.3" evidence="2"/>
<dbReference type="SUPFAM" id="SSF47384">
    <property type="entry name" value="Homodimeric domain of signal transducing histidine kinase"/>
    <property type="match status" value="1"/>
</dbReference>